<evidence type="ECO:0000256" key="6">
    <source>
        <dbReference type="ARBA" id="ARBA00048859"/>
    </source>
</evidence>
<dbReference type="Pfam" id="PF00185">
    <property type="entry name" value="OTCace"/>
    <property type="match status" value="1"/>
</dbReference>
<dbReference type="InterPro" id="IPR002082">
    <property type="entry name" value="Asp_carbamoyltransf"/>
</dbReference>
<evidence type="ECO:0000313" key="10">
    <source>
        <dbReference type="EMBL" id="KUL00384.1"/>
    </source>
</evidence>
<dbReference type="GO" id="GO:0004070">
    <property type="term" value="F:aspartate carbamoyltransferase activity"/>
    <property type="evidence" value="ECO:0007669"/>
    <property type="project" value="UniProtKB-UniRule"/>
</dbReference>
<reference evidence="11" key="1">
    <citation type="journal article" date="2015" name="MBio">
        <title>Genome-Resolved Metagenomic Analysis Reveals Roles for Candidate Phyla and Other Microbial Community Members in Biogeochemical Transformations in Oil Reservoirs.</title>
        <authorList>
            <person name="Hu P."/>
            <person name="Tom L."/>
            <person name="Singh A."/>
            <person name="Thomas B.C."/>
            <person name="Baker B.J."/>
            <person name="Piceno Y.M."/>
            <person name="Andersen G.L."/>
            <person name="Banfield J.F."/>
        </authorList>
    </citation>
    <scope>NUCLEOTIDE SEQUENCE [LARGE SCALE GENOMIC DNA]</scope>
</reference>
<feature type="binding site" evidence="7">
    <location>
        <position position="283"/>
    </location>
    <ligand>
        <name>carbamoyl phosphate</name>
        <dbReference type="ChEBI" id="CHEBI:58228"/>
    </ligand>
</feature>
<comment type="catalytic activity">
    <reaction evidence="6 7">
        <text>carbamoyl phosphate + L-aspartate = N-carbamoyl-L-aspartate + phosphate + H(+)</text>
        <dbReference type="Rhea" id="RHEA:20013"/>
        <dbReference type="ChEBI" id="CHEBI:15378"/>
        <dbReference type="ChEBI" id="CHEBI:29991"/>
        <dbReference type="ChEBI" id="CHEBI:32814"/>
        <dbReference type="ChEBI" id="CHEBI:43474"/>
        <dbReference type="ChEBI" id="CHEBI:58228"/>
        <dbReference type="EC" id="2.1.3.2"/>
    </reaction>
</comment>
<feature type="binding site" evidence="7">
    <location>
        <position position="154"/>
    </location>
    <ligand>
        <name>carbamoyl phosphate</name>
        <dbReference type="ChEBI" id="CHEBI:58228"/>
    </ligand>
</feature>
<dbReference type="PROSITE" id="PS00097">
    <property type="entry name" value="CARBAMOYLTRANSFERASE"/>
    <property type="match status" value="1"/>
</dbReference>
<dbReference type="AlphaFoldDB" id="A0A101ISJ3"/>
<keyword evidence="3 7" id="KW-0808">Transferase</keyword>
<dbReference type="Gene3D" id="3.40.50.1370">
    <property type="entry name" value="Aspartate/ornithine carbamoyltransferase"/>
    <property type="match status" value="2"/>
</dbReference>
<organism evidence="10 11">
    <name type="scientific">Methanoculleus marisnigri</name>
    <dbReference type="NCBI Taxonomy" id="2198"/>
    <lineage>
        <taxon>Archaea</taxon>
        <taxon>Methanobacteriati</taxon>
        <taxon>Methanobacteriota</taxon>
        <taxon>Stenosarchaea group</taxon>
        <taxon>Methanomicrobia</taxon>
        <taxon>Methanomicrobiales</taxon>
        <taxon>Methanomicrobiaceae</taxon>
        <taxon>Methanoculleus</taxon>
    </lineage>
</organism>
<feature type="binding site" evidence="7">
    <location>
        <position position="284"/>
    </location>
    <ligand>
        <name>carbamoyl phosphate</name>
        <dbReference type="ChEBI" id="CHEBI:58228"/>
    </ligand>
</feature>
<dbReference type="FunFam" id="3.40.50.1370:FF:000002">
    <property type="entry name" value="Aspartate carbamoyltransferase 2"/>
    <property type="match status" value="1"/>
</dbReference>
<dbReference type="Proteomes" id="UP000054598">
    <property type="component" value="Unassembled WGS sequence"/>
</dbReference>
<comment type="caution">
    <text evidence="10">The sequence shown here is derived from an EMBL/GenBank/DDBJ whole genome shotgun (WGS) entry which is preliminary data.</text>
</comment>
<dbReference type="GO" id="GO:0006520">
    <property type="term" value="P:amino acid metabolic process"/>
    <property type="evidence" value="ECO:0007669"/>
    <property type="project" value="InterPro"/>
</dbReference>
<gene>
    <name evidence="7" type="primary">pyrB</name>
    <name evidence="10" type="ORF">XE10_1431</name>
</gene>
<evidence type="ECO:0000256" key="7">
    <source>
        <dbReference type="HAMAP-Rule" id="MF_00001"/>
    </source>
</evidence>
<feature type="binding site" evidence="7">
    <location>
        <position position="123"/>
    </location>
    <ligand>
        <name>carbamoyl phosphate</name>
        <dbReference type="ChEBI" id="CHEBI:58228"/>
    </ligand>
</feature>
<evidence type="ECO:0000256" key="4">
    <source>
        <dbReference type="ARBA" id="ARBA00022975"/>
    </source>
</evidence>
<keyword evidence="4 7" id="KW-0665">Pyrimidine biosynthesis</keyword>
<feature type="binding site" evidence="7">
    <location>
        <position position="183"/>
    </location>
    <ligand>
        <name>L-aspartate</name>
        <dbReference type="ChEBI" id="CHEBI:29991"/>
    </ligand>
</feature>
<dbReference type="EMBL" id="LGHE01000175">
    <property type="protein sequence ID" value="KUL00384.1"/>
    <property type="molecule type" value="Genomic_DNA"/>
</dbReference>
<feature type="binding site" evidence="7">
    <location>
        <position position="73"/>
    </location>
    <ligand>
        <name>carbamoyl phosphate</name>
        <dbReference type="ChEBI" id="CHEBI:58228"/>
    </ligand>
</feature>
<comment type="subunit">
    <text evidence="7">Heterooligomer of catalytic and regulatory chains.</text>
</comment>
<feature type="domain" description="Aspartate/ornithine carbamoyltransferase carbamoyl-P binding" evidence="9">
    <location>
        <begin position="26"/>
        <end position="164"/>
    </location>
</feature>
<dbReference type="GO" id="GO:0006207">
    <property type="term" value="P:'de novo' pyrimidine nucleobase biosynthetic process"/>
    <property type="evidence" value="ECO:0007669"/>
    <property type="project" value="InterPro"/>
</dbReference>
<comment type="similarity">
    <text evidence="2 7">Belongs to the aspartate/ornithine carbamoyltransferase superfamily. ATCase family.</text>
</comment>
<dbReference type="InterPro" id="IPR006132">
    <property type="entry name" value="Asp/Orn_carbamoyltranf_P-bd"/>
</dbReference>
<evidence type="ECO:0000256" key="5">
    <source>
        <dbReference type="ARBA" id="ARBA00043884"/>
    </source>
</evidence>
<dbReference type="InterPro" id="IPR006130">
    <property type="entry name" value="Asp/Orn_carbamoylTrfase"/>
</dbReference>
<dbReference type="PANTHER" id="PTHR45753">
    <property type="entry name" value="ORNITHINE CARBAMOYLTRANSFERASE, MITOCHONDRIAL"/>
    <property type="match status" value="1"/>
</dbReference>
<feature type="binding site" evidence="7">
    <location>
        <position position="244"/>
    </location>
    <ligand>
        <name>L-aspartate</name>
        <dbReference type="ChEBI" id="CHEBI:29991"/>
    </ligand>
</feature>
<dbReference type="PANTHER" id="PTHR45753:SF6">
    <property type="entry name" value="ASPARTATE CARBAMOYLTRANSFERASE"/>
    <property type="match status" value="1"/>
</dbReference>
<evidence type="ECO:0000313" key="11">
    <source>
        <dbReference type="Proteomes" id="UP000054598"/>
    </source>
</evidence>
<dbReference type="InterPro" id="IPR036901">
    <property type="entry name" value="Asp/Orn_carbamoylTrfase_sf"/>
</dbReference>
<proteinExistence type="inferred from homology"/>
<dbReference type="InterPro" id="IPR006131">
    <property type="entry name" value="Asp_carbamoyltransf_Asp/Orn-bd"/>
</dbReference>
<feature type="binding site" evidence="7">
    <location>
        <position position="102"/>
    </location>
    <ligand>
        <name>L-aspartate</name>
        <dbReference type="ChEBI" id="CHEBI:29991"/>
    </ligand>
</feature>
<accession>A0A101ISJ3</accession>
<dbReference type="PATRIC" id="fig|2198.3.peg.1357"/>
<dbReference type="HAMAP" id="MF_00001">
    <property type="entry name" value="Asp_carb_tr"/>
    <property type="match status" value="1"/>
</dbReference>
<protein>
    <recommendedName>
        <fullName evidence="7">Aspartate carbamoyltransferase</fullName>
        <ecNumber evidence="7">2.1.3.2</ecNumber>
    </recommendedName>
    <alternativeName>
        <fullName evidence="7">Aspartate transcarbamylase</fullName>
        <shortName evidence="7">ATCase</shortName>
    </alternativeName>
</protein>
<dbReference type="PRINTS" id="PR00101">
    <property type="entry name" value="ATCASE"/>
</dbReference>
<evidence type="ECO:0000256" key="2">
    <source>
        <dbReference type="ARBA" id="ARBA00008896"/>
    </source>
</evidence>
<feature type="binding site" evidence="7">
    <location>
        <position position="74"/>
    </location>
    <ligand>
        <name>carbamoyl phosphate</name>
        <dbReference type="ChEBI" id="CHEBI:58228"/>
    </ligand>
</feature>
<dbReference type="FunFam" id="3.40.50.1370:FF:000001">
    <property type="entry name" value="Aspartate carbamoyltransferase"/>
    <property type="match status" value="1"/>
</dbReference>
<evidence type="ECO:0000256" key="3">
    <source>
        <dbReference type="ARBA" id="ARBA00022679"/>
    </source>
</evidence>
<dbReference type="NCBIfam" id="TIGR00670">
    <property type="entry name" value="asp_carb_tr"/>
    <property type="match status" value="1"/>
</dbReference>
<dbReference type="GO" id="GO:0044205">
    <property type="term" value="P:'de novo' UMP biosynthetic process"/>
    <property type="evidence" value="ECO:0007669"/>
    <property type="project" value="UniProtKB-UniRule"/>
</dbReference>
<dbReference type="GO" id="GO:0016597">
    <property type="term" value="F:amino acid binding"/>
    <property type="evidence" value="ECO:0007669"/>
    <property type="project" value="InterPro"/>
</dbReference>
<name>A0A101ISJ3_9EURY</name>
<dbReference type="Pfam" id="PF02729">
    <property type="entry name" value="OTCace_N"/>
    <property type="match status" value="1"/>
</dbReference>
<dbReference type="NCBIfam" id="NF002032">
    <property type="entry name" value="PRK00856.1"/>
    <property type="match status" value="1"/>
</dbReference>
<dbReference type="SUPFAM" id="SSF53671">
    <property type="entry name" value="Aspartate/ornithine carbamoyltransferase"/>
    <property type="match status" value="1"/>
</dbReference>
<evidence type="ECO:0000259" key="8">
    <source>
        <dbReference type="Pfam" id="PF00185"/>
    </source>
</evidence>
<comment type="function">
    <text evidence="5 7">Catalyzes the condensation of carbamoyl phosphate and aspartate to form carbamoyl aspartate and inorganic phosphate, the committed step in the de novo pyrimidine nucleotide biosynthesis pathway.</text>
</comment>
<feature type="binding site" evidence="7">
    <location>
        <position position="151"/>
    </location>
    <ligand>
        <name>carbamoyl phosphate</name>
        <dbReference type="ChEBI" id="CHEBI:58228"/>
    </ligand>
</feature>
<dbReference type="EC" id="2.1.3.2" evidence="7"/>
<evidence type="ECO:0000256" key="1">
    <source>
        <dbReference type="ARBA" id="ARBA00004852"/>
    </source>
</evidence>
<dbReference type="UniPathway" id="UPA00070">
    <property type="reaction ID" value="UER00116"/>
</dbReference>
<comment type="pathway">
    <text evidence="1 7">Pyrimidine metabolism; UMP biosynthesis via de novo pathway; (S)-dihydroorotate from bicarbonate: step 2/3.</text>
</comment>
<evidence type="ECO:0000259" key="9">
    <source>
        <dbReference type="Pfam" id="PF02729"/>
    </source>
</evidence>
<sequence length="321" mass="35547">MSWREGRKIRAPAGRKAPEGSRTMYHIISIRDFERSDLDYLLDRAGEFDTGKCRSQALDDKLVALLFFEPSTRTRMSFATAMARLGGRSISVDSVEASSIVKGETLADTIRVVSSYVDAIVLRHPKEGAARLASEFASVPVINAGDGAGQHPSQTLLDLYTIRQSMPIDGTDVGLLGDLRYGRTAHSLALALSLYGVTLHTIAPGGLEMPANITLELRERGMEVIEHADVEEAIRELDVLYVTRIQRERFPDSASYYNVASSYRITPDLLAGVRDHLMILHPLPRAGEIDPAVDHTPYARYFEQARNGVPIRMALLHEVMK</sequence>
<feature type="domain" description="Aspartate/ornithine carbamoyltransferase Asp/Orn-binding" evidence="8">
    <location>
        <begin position="170"/>
        <end position="317"/>
    </location>
</feature>
<dbReference type="PRINTS" id="PR00100">
    <property type="entry name" value="AOTCASE"/>
</dbReference>